<evidence type="ECO:0000256" key="5">
    <source>
        <dbReference type="ARBA" id="ARBA00022692"/>
    </source>
</evidence>
<evidence type="ECO:0000256" key="3">
    <source>
        <dbReference type="ARBA" id="ARBA00022452"/>
    </source>
</evidence>
<keyword evidence="7" id="KW-0406">Ion transport</keyword>
<dbReference type="InterPro" id="IPR036942">
    <property type="entry name" value="Beta-barrel_TonB_sf"/>
</dbReference>
<evidence type="ECO:0000256" key="12">
    <source>
        <dbReference type="RuleBase" id="RU003357"/>
    </source>
</evidence>
<evidence type="ECO:0000313" key="16">
    <source>
        <dbReference type="EMBL" id="MFC4309241.1"/>
    </source>
</evidence>
<dbReference type="Proteomes" id="UP001595904">
    <property type="component" value="Unassembled WGS sequence"/>
</dbReference>
<keyword evidence="16" id="KW-0675">Receptor</keyword>
<proteinExistence type="inferred from homology"/>
<feature type="domain" description="TonB-dependent receptor plug" evidence="15">
    <location>
        <begin position="50"/>
        <end position="155"/>
    </location>
</feature>
<evidence type="ECO:0000256" key="9">
    <source>
        <dbReference type="ARBA" id="ARBA00023136"/>
    </source>
</evidence>
<evidence type="ECO:0000256" key="8">
    <source>
        <dbReference type="ARBA" id="ARBA00023077"/>
    </source>
</evidence>
<evidence type="ECO:0000256" key="1">
    <source>
        <dbReference type="ARBA" id="ARBA00004571"/>
    </source>
</evidence>
<dbReference type="EMBL" id="JBHSDU010000003">
    <property type="protein sequence ID" value="MFC4309241.1"/>
    <property type="molecule type" value="Genomic_DNA"/>
</dbReference>
<evidence type="ECO:0000256" key="6">
    <source>
        <dbReference type="ARBA" id="ARBA00023004"/>
    </source>
</evidence>
<organism evidence="16 17">
    <name type="scientific">Steroidobacter flavus</name>
    <dbReference type="NCBI Taxonomy" id="1842136"/>
    <lineage>
        <taxon>Bacteria</taxon>
        <taxon>Pseudomonadati</taxon>
        <taxon>Pseudomonadota</taxon>
        <taxon>Gammaproteobacteria</taxon>
        <taxon>Steroidobacterales</taxon>
        <taxon>Steroidobacteraceae</taxon>
        <taxon>Steroidobacter</taxon>
    </lineage>
</organism>
<dbReference type="Gene3D" id="2.40.170.20">
    <property type="entry name" value="TonB-dependent receptor, beta-barrel domain"/>
    <property type="match status" value="1"/>
</dbReference>
<feature type="domain" description="TonB-dependent receptor-like beta-barrel" evidence="14">
    <location>
        <begin position="252"/>
        <end position="678"/>
    </location>
</feature>
<protein>
    <submittedName>
        <fullName evidence="16">TonB-dependent receptor</fullName>
    </submittedName>
</protein>
<keyword evidence="17" id="KW-1185">Reference proteome</keyword>
<keyword evidence="13" id="KW-0732">Signal</keyword>
<feature type="signal peptide" evidence="13">
    <location>
        <begin position="1"/>
        <end position="30"/>
    </location>
</feature>
<keyword evidence="3 11" id="KW-1134">Transmembrane beta strand</keyword>
<evidence type="ECO:0000256" key="10">
    <source>
        <dbReference type="ARBA" id="ARBA00023237"/>
    </source>
</evidence>
<keyword evidence="4" id="KW-0410">Iron transport</keyword>
<comment type="similarity">
    <text evidence="11 12">Belongs to the TonB-dependent receptor family.</text>
</comment>
<evidence type="ECO:0000256" key="13">
    <source>
        <dbReference type="SAM" id="SignalP"/>
    </source>
</evidence>
<evidence type="ECO:0000256" key="2">
    <source>
        <dbReference type="ARBA" id="ARBA00022448"/>
    </source>
</evidence>
<dbReference type="SUPFAM" id="SSF56935">
    <property type="entry name" value="Porins"/>
    <property type="match status" value="1"/>
</dbReference>
<comment type="caution">
    <text evidence="16">The sequence shown here is derived from an EMBL/GenBank/DDBJ whole genome shotgun (WGS) entry which is preliminary data.</text>
</comment>
<keyword evidence="2 11" id="KW-0813">Transport</keyword>
<evidence type="ECO:0000256" key="7">
    <source>
        <dbReference type="ARBA" id="ARBA00023065"/>
    </source>
</evidence>
<dbReference type="InterPro" id="IPR000531">
    <property type="entry name" value="Beta-barrel_TonB"/>
</dbReference>
<dbReference type="Pfam" id="PF07715">
    <property type="entry name" value="Plug"/>
    <property type="match status" value="1"/>
</dbReference>
<evidence type="ECO:0000259" key="15">
    <source>
        <dbReference type="Pfam" id="PF07715"/>
    </source>
</evidence>
<dbReference type="InterPro" id="IPR039426">
    <property type="entry name" value="TonB-dep_rcpt-like"/>
</dbReference>
<keyword evidence="9 11" id="KW-0472">Membrane</keyword>
<dbReference type="Pfam" id="PF00593">
    <property type="entry name" value="TonB_dep_Rec_b-barrel"/>
    <property type="match status" value="1"/>
</dbReference>
<dbReference type="PANTHER" id="PTHR32552:SF81">
    <property type="entry name" value="TONB-DEPENDENT OUTER MEMBRANE RECEPTOR"/>
    <property type="match status" value="1"/>
</dbReference>
<evidence type="ECO:0000259" key="14">
    <source>
        <dbReference type="Pfam" id="PF00593"/>
    </source>
</evidence>
<keyword evidence="5 11" id="KW-0812">Transmembrane</keyword>
<gene>
    <name evidence="16" type="ORF">ACFPN2_09130</name>
</gene>
<accession>A0ABV8SNN9</accession>
<evidence type="ECO:0000313" key="17">
    <source>
        <dbReference type="Proteomes" id="UP001595904"/>
    </source>
</evidence>
<reference evidence="17" key="1">
    <citation type="journal article" date="2019" name="Int. J. Syst. Evol. Microbiol.">
        <title>The Global Catalogue of Microorganisms (GCM) 10K type strain sequencing project: providing services to taxonomists for standard genome sequencing and annotation.</title>
        <authorList>
            <consortium name="The Broad Institute Genomics Platform"/>
            <consortium name="The Broad Institute Genome Sequencing Center for Infectious Disease"/>
            <person name="Wu L."/>
            <person name="Ma J."/>
        </authorList>
    </citation>
    <scope>NUCLEOTIDE SEQUENCE [LARGE SCALE GENOMIC DNA]</scope>
    <source>
        <strain evidence="17">CGMCC 1.10759</strain>
    </source>
</reference>
<keyword evidence="8 12" id="KW-0798">TonB box</keyword>
<feature type="chain" id="PRO_5046752560" evidence="13">
    <location>
        <begin position="31"/>
        <end position="720"/>
    </location>
</feature>
<evidence type="ECO:0000256" key="4">
    <source>
        <dbReference type="ARBA" id="ARBA00022496"/>
    </source>
</evidence>
<keyword evidence="10 11" id="KW-0998">Cell outer membrane</keyword>
<evidence type="ECO:0000256" key="11">
    <source>
        <dbReference type="PROSITE-ProRule" id="PRU01360"/>
    </source>
</evidence>
<dbReference type="PROSITE" id="PS52016">
    <property type="entry name" value="TONB_DEPENDENT_REC_3"/>
    <property type="match status" value="1"/>
</dbReference>
<comment type="subcellular location">
    <subcellularLocation>
        <location evidence="1 11">Cell outer membrane</location>
        <topology evidence="1 11">Multi-pass membrane protein</topology>
    </subcellularLocation>
</comment>
<sequence>MLIDKQNSAGTVTRAAIVSLALTTSLAAAAEQDVLEEVVVTATLRQQSLVEAPVSVTVLDTKTLRDAGRQHFEDVLSSVPNLTYASGTSRPRFFQIRGIGEREEWQGAPNPSIGFLIDDIDFSGMGMPATTFDVDRIEVLRGPQGLHYGANALGGLIVMRGRDPEEQFGFATEASVGEYNSQSLGAVATGPVESLNSAWRVAVQEYRSDGFRKDTYLGRDDTMDRDELTARAKWRWRPSESTTVDLTWLHADLNNGYDAWSIDNSRVSLADRPGKDAQKSDGAALRVDTSAGSLGRLTLTATMSDSNTDYSFDADWGNEQAWAPYTYDYFDRQQRDRRSRSFEARITSEEAASPHGLTWVAGVYGLDVDEQLDYTSQGVYIDPFFPEYSGSTDKTLNSDYDAQNLAVYAQVEAPFSERWGWSFGLRGEQRDADYTDRRTGEGELTGIDASAKDTMWGGQATLYFDPRDHLRWFATLSRGYKAGGFNLGEAAQVLPQFLPEYLVGLDVGMKGQWLEGRLYADVTAFYMKRTDMQVAISTQLNPGDPSSYLLYTDNASGGRNQGIESSVRWRVTEQLELGAALGLLRTRYSGFRPDGVTDLSDRDQAYAPEYQGSVNATWRHPMGWMARVDVTATDAYYFDVPDLDPEKNNYRSNSYTLAHVKAGYEAETWAIYAWGRNVFDEDYYTRGFYFGNEPPDFANKRYTQLGEPRQFGVTFRWEFK</sequence>
<dbReference type="RefSeq" id="WP_380596302.1">
    <property type="nucleotide sequence ID" value="NZ_JBHSDU010000003.1"/>
</dbReference>
<keyword evidence="6" id="KW-0408">Iron</keyword>
<dbReference type="PANTHER" id="PTHR32552">
    <property type="entry name" value="FERRICHROME IRON RECEPTOR-RELATED"/>
    <property type="match status" value="1"/>
</dbReference>
<dbReference type="InterPro" id="IPR012910">
    <property type="entry name" value="Plug_dom"/>
</dbReference>
<name>A0ABV8SNN9_9GAMM</name>